<keyword evidence="3" id="KW-1185">Reference proteome</keyword>
<sequence>MPDIKGLHKTLFAIRKQIPFATAQALTSVARQIEQAEKKGLQRQLENPTPFTVNAVRSTAARKTNLIAKVFVMDTAASYLDPFEFGGPHKLNGKALLNPKNIRLNKYGNLSRNKLAQLKANPNDFIGTVTTKAGKSINGVWQRRKGRKVKSRRKRSPNGERRERKKQRAPKLLLRFGNALPVKEHLDYFARANKMAEALMPSALSQAMAEALKTAN</sequence>
<gene>
    <name evidence="2" type="ORF">C3712_07255</name>
</gene>
<accession>A0ABX5A5X5</accession>
<evidence type="ECO:0000313" key="2">
    <source>
        <dbReference type="EMBL" id="POZ24008.1"/>
    </source>
</evidence>
<name>A0ABX5A5X5_9ENTR</name>
<dbReference type="EMBL" id="PQVW01000004">
    <property type="protein sequence ID" value="POZ24008.1"/>
    <property type="molecule type" value="Genomic_DNA"/>
</dbReference>
<proteinExistence type="predicted"/>
<organism evidence="2 3">
    <name type="scientific">Lelliottia aquatilis</name>
    <dbReference type="NCBI Taxonomy" id="2080838"/>
    <lineage>
        <taxon>Bacteria</taxon>
        <taxon>Pseudomonadati</taxon>
        <taxon>Pseudomonadota</taxon>
        <taxon>Gammaproteobacteria</taxon>
        <taxon>Enterobacterales</taxon>
        <taxon>Enterobacteriaceae</taxon>
        <taxon>Lelliottia</taxon>
    </lineage>
</organism>
<protein>
    <recommendedName>
        <fullName evidence="4">HK97 gp10 family phage protein</fullName>
    </recommendedName>
</protein>
<evidence type="ECO:0008006" key="4">
    <source>
        <dbReference type="Google" id="ProtNLM"/>
    </source>
</evidence>
<dbReference type="Proteomes" id="UP000237025">
    <property type="component" value="Unassembled WGS sequence"/>
</dbReference>
<evidence type="ECO:0000313" key="3">
    <source>
        <dbReference type="Proteomes" id="UP000237025"/>
    </source>
</evidence>
<feature type="region of interest" description="Disordered" evidence="1">
    <location>
        <begin position="137"/>
        <end position="170"/>
    </location>
</feature>
<evidence type="ECO:0000256" key="1">
    <source>
        <dbReference type="SAM" id="MobiDB-lite"/>
    </source>
</evidence>
<comment type="caution">
    <text evidence="2">The sequence shown here is derived from an EMBL/GenBank/DDBJ whole genome shotgun (WGS) entry which is preliminary data.</text>
</comment>
<feature type="compositionally biased region" description="Basic residues" evidence="1">
    <location>
        <begin position="142"/>
        <end position="156"/>
    </location>
</feature>
<reference evidence="2 3" key="1">
    <citation type="submission" date="2018-02" db="EMBL/GenBank/DDBJ databases">
        <title>Lelliotia aquatilis sp. nov., isolated from drinking water.</title>
        <authorList>
            <person name="Kaempfer P."/>
            <person name="Glaeser S."/>
            <person name="Exner M."/>
            <person name="Doijad S."/>
            <person name="Chakraborty T."/>
        </authorList>
    </citation>
    <scope>NUCLEOTIDE SEQUENCE [LARGE SCALE GENOMIC DNA]</scope>
    <source>
        <strain evidence="2 3">6331-17</strain>
    </source>
</reference>
<dbReference type="RefSeq" id="WP_103948641.1">
    <property type="nucleotide sequence ID" value="NZ_PQVT01000004.1"/>
</dbReference>